<keyword evidence="2" id="KW-0812">Transmembrane</keyword>
<dbReference type="EMBL" id="FOQY01000013">
    <property type="protein sequence ID" value="SFJ85404.1"/>
    <property type="molecule type" value="Genomic_DNA"/>
</dbReference>
<accession>A0A1I3UPX5</accession>
<keyword evidence="2" id="KW-1133">Transmembrane helix</keyword>
<feature type="region of interest" description="Disordered" evidence="1">
    <location>
        <begin position="1"/>
        <end position="34"/>
    </location>
</feature>
<evidence type="ECO:0000313" key="4">
    <source>
        <dbReference type="Proteomes" id="UP000199111"/>
    </source>
</evidence>
<evidence type="ECO:0000313" key="3">
    <source>
        <dbReference type="EMBL" id="SFJ85404.1"/>
    </source>
</evidence>
<dbReference type="CDD" id="cd00093">
    <property type="entry name" value="HTH_XRE"/>
    <property type="match status" value="1"/>
</dbReference>
<proteinExistence type="predicted"/>
<reference evidence="4" key="1">
    <citation type="submission" date="2016-10" db="EMBL/GenBank/DDBJ databases">
        <authorList>
            <person name="Varghese N."/>
            <person name="Submissions S."/>
        </authorList>
    </citation>
    <scope>NUCLEOTIDE SEQUENCE [LARGE SCALE GENOMIC DNA]</scope>
    <source>
        <strain evidence="4">CGMCC 4.2126</strain>
    </source>
</reference>
<gene>
    <name evidence="3" type="ORF">SAMN05216275_11355</name>
</gene>
<organism evidence="3 4">
    <name type="scientific">Streptosporangium canum</name>
    <dbReference type="NCBI Taxonomy" id="324952"/>
    <lineage>
        <taxon>Bacteria</taxon>
        <taxon>Bacillati</taxon>
        <taxon>Actinomycetota</taxon>
        <taxon>Actinomycetes</taxon>
        <taxon>Streptosporangiales</taxon>
        <taxon>Streptosporangiaceae</taxon>
        <taxon>Streptosporangium</taxon>
    </lineage>
</organism>
<protein>
    <submittedName>
        <fullName evidence="3">Protein RodZ, contains Xre-like HTH and DUF4115 domains</fullName>
    </submittedName>
</protein>
<name>A0A1I3UPX5_9ACTN</name>
<dbReference type="SUPFAM" id="SSF53822">
    <property type="entry name" value="Periplasmic binding protein-like I"/>
    <property type="match status" value="1"/>
</dbReference>
<dbReference type="InterPro" id="IPR028082">
    <property type="entry name" value="Peripla_BP_I"/>
</dbReference>
<keyword evidence="2" id="KW-0472">Membrane</keyword>
<dbReference type="Proteomes" id="UP000199111">
    <property type="component" value="Unassembled WGS sequence"/>
</dbReference>
<feature type="compositionally biased region" description="Pro residues" evidence="1">
    <location>
        <begin position="7"/>
        <end position="22"/>
    </location>
</feature>
<feature type="transmembrane region" description="Helical" evidence="2">
    <location>
        <begin position="140"/>
        <end position="158"/>
    </location>
</feature>
<evidence type="ECO:0000256" key="1">
    <source>
        <dbReference type="SAM" id="MobiDB-lite"/>
    </source>
</evidence>
<keyword evidence="4" id="KW-1185">Reference proteome</keyword>
<evidence type="ECO:0000256" key="2">
    <source>
        <dbReference type="SAM" id="Phobius"/>
    </source>
</evidence>
<dbReference type="InterPro" id="IPR001387">
    <property type="entry name" value="Cro/C1-type_HTH"/>
</dbReference>
<sequence length="635" mass="67674">MTASNNPPSPSGPPSGPPPGQQPPKGGEPRPRRVRTAREFNAQLVSLRTSKGLTLEELNKRSAGRLPKSTVSNNLNKNTLPARDFVKRYVRACEVDDDEAARWLSAWQTLSRPPAPAPWRRLVAAFAGTPRTLRGSLPRGSLLAVIMAVVLIAVIVWWRENPAPPTAPAASAQHCNTANQNLITAANGECVGVTDGSDGTDLFGPALRPVMAKIAAANKQAVKTGRYVTIAFLGPLTSAPDGGQDFTGGRAAHELEGAFIAQKTANDSRNSLKVRLVLANEGSDETSWESTVETLKTMVGAPHHLVAVAGLGLSQQESVDAARLLAKPPAIPMVADIITADGFDATGTIDGKDKIPGLARVAPNVSDQLRAISKELAERYRLRNGTADDQPSAALVRSEVTFNGAPDLYTTSMANAFKNEDLGLARYLKKANLNFGFNPKATNTAALLKSISDGLCGKSIPDMVFYAGRATYLPDFLDLLKKRSCHRTKITVVTGSDAAVLPADLLAPDDEAPIEVIYVPLADPKHLDSQDNPDRGLYTDFKDAFTKERFPVAHLDTGWAIMAHDAVVTLTTILGKAANDPRTGKEIMPTADDVSAGLTILSSTNVISGASGIFNIHPETGNRSSTRELKPVHRP</sequence>
<dbReference type="Gene3D" id="3.40.50.2300">
    <property type="match status" value="1"/>
</dbReference>
<dbReference type="AlphaFoldDB" id="A0A1I3UPX5"/>